<dbReference type="Proteomes" id="UP001174037">
    <property type="component" value="Unassembled WGS sequence"/>
</dbReference>
<dbReference type="KEGG" id="seqo:SE1039_07410"/>
<reference evidence="3" key="4">
    <citation type="journal article" date="2023" name="Int. J. Mol. Sci.">
        <title>Antibiotic Resistance/Susceptibility Profiles of Staphylococcus equorum Strains from Cheese, and Genome Analysis for Antibiotic Resistance Genes.</title>
        <authorList>
            <person name="Vazquez L."/>
            <person name="Srednik M.E."/>
            <person name="Rodriguez J."/>
            <person name="Florez A.B."/>
            <person name="Mayo B."/>
        </authorList>
    </citation>
    <scope>NUCLEOTIDE SEQUENCE</scope>
    <source>
        <strain evidence="3">5A3I</strain>
    </source>
</reference>
<organism evidence="2 6">
    <name type="scientific">Staphylococcus equorum</name>
    <dbReference type="NCBI Taxonomy" id="246432"/>
    <lineage>
        <taxon>Bacteria</taxon>
        <taxon>Bacillati</taxon>
        <taxon>Bacillota</taxon>
        <taxon>Bacilli</taxon>
        <taxon>Bacillales</taxon>
        <taxon>Staphylococcaceae</taxon>
        <taxon>Staphylococcus</taxon>
    </lineage>
</organism>
<dbReference type="Proteomes" id="UP001152422">
    <property type="component" value="Unassembled WGS sequence"/>
</dbReference>
<dbReference type="EMBL" id="JARGCK010000002">
    <property type="protein sequence ID" value="MDK9864959.1"/>
    <property type="molecule type" value="Genomic_DNA"/>
</dbReference>
<evidence type="ECO:0000313" key="5">
    <source>
        <dbReference type="Proteomes" id="UP000095464"/>
    </source>
</evidence>
<comment type="caution">
    <text evidence="2">The sequence shown here is derived from an EMBL/GenBank/DDBJ whole genome shotgun (WGS) entry which is preliminary data.</text>
</comment>
<protein>
    <submittedName>
        <fullName evidence="3">DUF2929 family protein</fullName>
    </submittedName>
    <submittedName>
        <fullName evidence="2">YjzD family protein</fullName>
    </submittedName>
</protein>
<proteinExistence type="predicted"/>
<reference evidence="3" key="5">
    <citation type="submission" date="2023-03" db="EMBL/GenBank/DDBJ databases">
        <authorList>
            <person name="Vazquez L."/>
            <person name="Rodriguez J."/>
            <person name="Mayo B."/>
            <person name="Florez A.B."/>
        </authorList>
    </citation>
    <scope>NUCLEOTIDE SEQUENCE</scope>
    <source>
        <strain evidence="3">5A3I</strain>
    </source>
</reference>
<dbReference type="AlphaFoldDB" id="A0A1E5TLP6"/>
<keyword evidence="1" id="KW-1133">Transmembrane helix</keyword>
<gene>
    <name evidence="4" type="ORF">ASS94_02675</name>
    <name evidence="2" type="ORF">M4L89_09270</name>
    <name evidence="3" type="ORF">P1A27_03125</name>
</gene>
<dbReference type="EMBL" id="JAMBQA010000004">
    <property type="protein sequence ID" value="MDG0846412.1"/>
    <property type="molecule type" value="Genomic_DNA"/>
</dbReference>
<name>A0A1E5TLP6_9STAP</name>
<evidence type="ECO:0000313" key="3">
    <source>
        <dbReference type="EMBL" id="MDK9864959.1"/>
    </source>
</evidence>
<evidence type="ECO:0000313" key="2">
    <source>
        <dbReference type="EMBL" id="MDG0846412.1"/>
    </source>
</evidence>
<evidence type="ECO:0000313" key="4">
    <source>
        <dbReference type="EMBL" id="OEK58569.1"/>
    </source>
</evidence>
<dbReference type="Proteomes" id="UP000095464">
    <property type="component" value="Unassembled WGS sequence"/>
</dbReference>
<dbReference type="EMBL" id="LNPX01000009">
    <property type="protein sequence ID" value="OEK58569.1"/>
    <property type="molecule type" value="Genomic_DNA"/>
</dbReference>
<accession>A0A1E5TLP6</accession>
<dbReference type="GeneID" id="69846364"/>
<keyword evidence="1" id="KW-0812">Transmembrane</keyword>
<reference evidence="4" key="2">
    <citation type="submission" date="2015-11" db="EMBL/GenBank/DDBJ databases">
        <authorList>
            <person name="Wolfe B.E."/>
        </authorList>
    </citation>
    <scope>NUCLEOTIDE SEQUENCE</scope>
    <source>
        <strain evidence="4">738_7</strain>
    </source>
</reference>
<keyword evidence="1" id="KW-0472">Membrane</keyword>
<sequence length="64" mass="7170">MKYLATLFWSIVLLQMINFVLNSLAGGGELNLITPIVGAIFFTIIIVLFEMVIKGNNDDTKEQH</sequence>
<keyword evidence="6" id="KW-1185">Reference proteome</keyword>
<feature type="transmembrane region" description="Helical" evidence="1">
    <location>
        <begin position="32"/>
        <end position="53"/>
    </location>
</feature>
<dbReference type="Pfam" id="PF11151">
    <property type="entry name" value="DUF2929"/>
    <property type="match status" value="1"/>
</dbReference>
<reference evidence="2" key="3">
    <citation type="submission" date="2022-05" db="EMBL/GenBank/DDBJ databases">
        <title>Comparative genomics of Staphylococcus equorum isolates.</title>
        <authorList>
            <person name="Luelf R.H."/>
        </authorList>
    </citation>
    <scope>NUCLEOTIDE SEQUENCE</scope>
    <source>
        <strain evidence="2">TMW 2.2497</strain>
    </source>
</reference>
<evidence type="ECO:0000256" key="1">
    <source>
        <dbReference type="SAM" id="Phobius"/>
    </source>
</evidence>
<dbReference type="RefSeq" id="WP_002508112.1">
    <property type="nucleotide sequence ID" value="NZ_CBCPHY010000001.1"/>
</dbReference>
<reference evidence="5" key="1">
    <citation type="submission" date="2015-11" db="EMBL/GenBank/DDBJ databases">
        <title>Genomic diversity of Staphylococcus saprophyticus strains from urinary tract infections, animal surfaces, and fermented foods.</title>
        <authorList>
            <person name="Wolfe B.E."/>
        </authorList>
    </citation>
    <scope>NUCLEOTIDE SEQUENCE [LARGE SCALE GENOMIC DNA]</scope>
    <source>
        <strain evidence="5">738_7</strain>
    </source>
</reference>
<evidence type="ECO:0000313" key="6">
    <source>
        <dbReference type="Proteomes" id="UP001152422"/>
    </source>
</evidence>
<dbReference type="InterPro" id="IPR021324">
    <property type="entry name" value="DUF2929"/>
</dbReference>